<evidence type="ECO:0000313" key="2">
    <source>
        <dbReference type="Proteomes" id="UP000018849"/>
    </source>
</evidence>
<evidence type="ECO:0000313" key="1">
    <source>
        <dbReference type="EMBL" id="EPN48415.1"/>
    </source>
</evidence>
<dbReference type="AlphaFoldDB" id="A0A656JRV9"/>
<organism evidence="1 2">
    <name type="scientific">Pseudomonas syringae pv. actinidiae ICMP 19096</name>
    <dbReference type="NCBI Taxonomy" id="1194405"/>
    <lineage>
        <taxon>Bacteria</taxon>
        <taxon>Pseudomonadati</taxon>
        <taxon>Pseudomonadota</taxon>
        <taxon>Gammaproteobacteria</taxon>
        <taxon>Pseudomonadales</taxon>
        <taxon>Pseudomonadaceae</taxon>
        <taxon>Pseudomonas</taxon>
        <taxon>Pseudomonas syringae</taxon>
    </lineage>
</organism>
<proteinExistence type="predicted"/>
<comment type="caution">
    <text evidence="1">The sequence shown here is derived from an EMBL/GenBank/DDBJ whole genome shotgun (WGS) entry which is preliminary data.</text>
</comment>
<gene>
    <name evidence="1" type="ORF">A245_30176</name>
</gene>
<sequence>NPMSYTSVITAANAPDIRSVRISLTMQDGQNGIVKSQQYNVVAYLRNRF</sequence>
<reference evidence="1 2" key="1">
    <citation type="journal article" date="2013" name="PLoS Pathog.">
        <title>Genomic analysis of the Kiwifruit pathogen Pseudomonas syringae pv. actinidiae provides insight into the origins of an emergent plant disease.</title>
        <authorList>
            <person name="McCann H.C."/>
            <person name="Rikkerink E.H."/>
            <person name="Bertels F."/>
            <person name="Fiers M."/>
            <person name="Lu A."/>
            <person name="Rees-George J."/>
            <person name="Andersen M.T."/>
            <person name="Gleave A.P."/>
            <person name="Haubold B."/>
            <person name="Wohlers M.W."/>
            <person name="Guttman D.S."/>
            <person name="Wang P.W."/>
            <person name="Straub C."/>
            <person name="Vanneste J.L."/>
            <person name="Rainey P.B."/>
            <person name="Templeton M.D."/>
        </authorList>
    </citation>
    <scope>NUCLEOTIDE SEQUENCE [LARGE SCALE GENOMIC DNA]</scope>
    <source>
        <strain evidence="1 2">ICMP 19096</strain>
    </source>
</reference>
<name>A0A656JRV9_PSESF</name>
<feature type="non-terminal residue" evidence="1">
    <location>
        <position position="1"/>
    </location>
</feature>
<dbReference type="Proteomes" id="UP000018849">
    <property type="component" value="Unassembled WGS sequence"/>
</dbReference>
<accession>A0A656JRV9</accession>
<dbReference type="EMBL" id="AOKF01002555">
    <property type="protein sequence ID" value="EPN48415.1"/>
    <property type="molecule type" value="Genomic_DNA"/>
</dbReference>
<protein>
    <submittedName>
        <fullName evidence="1">Type IV pilus assembly protein PilW</fullName>
    </submittedName>
</protein>